<feature type="compositionally biased region" description="Basic residues" evidence="1">
    <location>
        <begin position="1"/>
        <end position="10"/>
    </location>
</feature>
<protein>
    <submittedName>
        <fullName evidence="2">Uncharacterized protein</fullName>
    </submittedName>
</protein>
<reference evidence="3" key="1">
    <citation type="submission" date="2017-02" db="EMBL/GenBank/DDBJ databases">
        <title>Comparative genomics and description of representatives of a novel lineage of planctomycetes thriving in anoxic sediments.</title>
        <authorList>
            <person name="Spring S."/>
            <person name="Bunk B."/>
            <person name="Sproer C."/>
        </authorList>
    </citation>
    <scope>NUCLEOTIDE SEQUENCE [LARGE SCALE GENOMIC DNA]</scope>
    <source>
        <strain evidence="3">ST-NAGAB-D1</strain>
    </source>
</reference>
<feature type="region of interest" description="Disordered" evidence="1">
    <location>
        <begin position="1"/>
        <end position="29"/>
    </location>
</feature>
<proteinExistence type="predicted"/>
<accession>A0A1U9NPT0</accession>
<organism evidence="2 3">
    <name type="scientific">Anaerohalosphaera lusitana</name>
    <dbReference type="NCBI Taxonomy" id="1936003"/>
    <lineage>
        <taxon>Bacteria</taxon>
        <taxon>Pseudomonadati</taxon>
        <taxon>Planctomycetota</taxon>
        <taxon>Phycisphaerae</taxon>
        <taxon>Sedimentisphaerales</taxon>
        <taxon>Anaerohalosphaeraceae</taxon>
        <taxon>Anaerohalosphaera</taxon>
    </lineage>
</organism>
<dbReference type="EMBL" id="CP019791">
    <property type="protein sequence ID" value="AQT69923.1"/>
    <property type="molecule type" value="Genomic_DNA"/>
</dbReference>
<name>A0A1U9NPT0_9BACT</name>
<evidence type="ECO:0000313" key="3">
    <source>
        <dbReference type="Proteomes" id="UP000189674"/>
    </source>
</evidence>
<dbReference type="AlphaFoldDB" id="A0A1U9NPT0"/>
<sequence>MTIRIHHPTKSKPQNNKHDSPAQKSANYDLTREPLIQDIVTQLRNKDILYLIALHEWLSG</sequence>
<dbReference type="KEGG" id="alus:STSP2_03123"/>
<evidence type="ECO:0000313" key="2">
    <source>
        <dbReference type="EMBL" id="AQT69923.1"/>
    </source>
</evidence>
<keyword evidence="3" id="KW-1185">Reference proteome</keyword>
<dbReference type="Proteomes" id="UP000189674">
    <property type="component" value="Chromosome"/>
</dbReference>
<evidence type="ECO:0000256" key="1">
    <source>
        <dbReference type="SAM" id="MobiDB-lite"/>
    </source>
</evidence>
<gene>
    <name evidence="2" type="ORF">STSP2_03123</name>
</gene>